<protein>
    <submittedName>
        <fullName evidence="2">Uncharacterized protein</fullName>
    </submittedName>
</protein>
<gene>
    <name evidence="2" type="ORF">AVEN_220819_1</name>
</gene>
<evidence type="ECO:0000313" key="2">
    <source>
        <dbReference type="EMBL" id="GBM43287.1"/>
    </source>
</evidence>
<evidence type="ECO:0000256" key="1">
    <source>
        <dbReference type="SAM" id="MobiDB-lite"/>
    </source>
</evidence>
<evidence type="ECO:0000313" key="3">
    <source>
        <dbReference type="Proteomes" id="UP000499080"/>
    </source>
</evidence>
<accession>A0A4Y2FQH7</accession>
<dbReference type="EMBL" id="BGPR01001025">
    <property type="protein sequence ID" value="GBM43287.1"/>
    <property type="molecule type" value="Genomic_DNA"/>
</dbReference>
<organism evidence="2 3">
    <name type="scientific">Araneus ventricosus</name>
    <name type="common">Orbweaver spider</name>
    <name type="synonym">Epeira ventricosa</name>
    <dbReference type="NCBI Taxonomy" id="182803"/>
    <lineage>
        <taxon>Eukaryota</taxon>
        <taxon>Metazoa</taxon>
        <taxon>Ecdysozoa</taxon>
        <taxon>Arthropoda</taxon>
        <taxon>Chelicerata</taxon>
        <taxon>Arachnida</taxon>
        <taxon>Araneae</taxon>
        <taxon>Araneomorphae</taxon>
        <taxon>Entelegynae</taxon>
        <taxon>Araneoidea</taxon>
        <taxon>Araneidae</taxon>
        <taxon>Araneus</taxon>
    </lineage>
</organism>
<comment type="caution">
    <text evidence="2">The sequence shown here is derived from an EMBL/GenBank/DDBJ whole genome shotgun (WGS) entry which is preliminary data.</text>
</comment>
<dbReference type="Proteomes" id="UP000499080">
    <property type="component" value="Unassembled WGS sequence"/>
</dbReference>
<keyword evidence="3" id="KW-1185">Reference proteome</keyword>
<reference evidence="2 3" key="1">
    <citation type="journal article" date="2019" name="Sci. Rep.">
        <title>Orb-weaving spider Araneus ventricosus genome elucidates the spidroin gene catalogue.</title>
        <authorList>
            <person name="Kono N."/>
            <person name="Nakamura H."/>
            <person name="Ohtoshi R."/>
            <person name="Moran D.A.P."/>
            <person name="Shinohara A."/>
            <person name="Yoshida Y."/>
            <person name="Fujiwara M."/>
            <person name="Mori M."/>
            <person name="Tomita M."/>
            <person name="Arakawa K."/>
        </authorList>
    </citation>
    <scope>NUCLEOTIDE SEQUENCE [LARGE SCALE GENOMIC DNA]</scope>
</reference>
<sequence length="80" mass="8892">MSSVKLDIHGQSTPRKWCGSTPRHSNFQSIHLARSFTGRTSPPTNPAPTDAPILYCPTARKNSWTGLQQLDESKKGEERV</sequence>
<feature type="region of interest" description="Disordered" evidence="1">
    <location>
        <begin position="1"/>
        <end position="23"/>
    </location>
</feature>
<proteinExistence type="predicted"/>
<name>A0A4Y2FQH7_ARAVE</name>
<dbReference type="AlphaFoldDB" id="A0A4Y2FQH7"/>